<dbReference type="GO" id="GO:0016853">
    <property type="term" value="F:isomerase activity"/>
    <property type="evidence" value="ECO:0007669"/>
    <property type="project" value="InterPro"/>
</dbReference>
<reference evidence="1 2" key="1">
    <citation type="submission" date="2019-02" db="EMBL/GenBank/DDBJ databases">
        <title>Sequencing the genomes of 1000 actinobacteria strains.</title>
        <authorList>
            <person name="Klenk H.-P."/>
        </authorList>
    </citation>
    <scope>NUCLEOTIDE SEQUENCE [LARGE SCALE GENOMIC DNA]</scope>
    <source>
        <strain evidence="1 2">DSM 18319</strain>
    </source>
</reference>
<dbReference type="Proteomes" id="UP000291483">
    <property type="component" value="Unassembled WGS sequence"/>
</dbReference>
<evidence type="ECO:0000313" key="2">
    <source>
        <dbReference type="Proteomes" id="UP000291483"/>
    </source>
</evidence>
<dbReference type="InterPro" id="IPR037480">
    <property type="entry name" value="YihR-like"/>
</dbReference>
<dbReference type="AlphaFoldDB" id="A0A4Q8ARF2"/>
<evidence type="ECO:0000313" key="1">
    <source>
        <dbReference type="EMBL" id="RZU66811.1"/>
    </source>
</evidence>
<organism evidence="1 2">
    <name type="scientific">Microterricola gilva</name>
    <dbReference type="NCBI Taxonomy" id="393267"/>
    <lineage>
        <taxon>Bacteria</taxon>
        <taxon>Bacillati</taxon>
        <taxon>Actinomycetota</taxon>
        <taxon>Actinomycetes</taxon>
        <taxon>Micrococcales</taxon>
        <taxon>Microbacteriaceae</taxon>
        <taxon>Microterricola</taxon>
    </lineage>
</organism>
<dbReference type="Gene3D" id="2.70.98.10">
    <property type="match status" value="1"/>
</dbReference>
<dbReference type="OrthoDB" id="4739604at2"/>
<dbReference type="GO" id="GO:0030246">
    <property type="term" value="F:carbohydrate binding"/>
    <property type="evidence" value="ECO:0007669"/>
    <property type="project" value="InterPro"/>
</dbReference>
<comment type="caution">
    <text evidence="1">The sequence shown here is derived from an EMBL/GenBank/DDBJ whole genome shotgun (WGS) entry which is preliminary data.</text>
</comment>
<dbReference type="Pfam" id="PF01263">
    <property type="entry name" value="Aldose_epim"/>
    <property type="match status" value="1"/>
</dbReference>
<dbReference type="InterPro" id="IPR011013">
    <property type="entry name" value="Gal_mutarotase_sf_dom"/>
</dbReference>
<dbReference type="EMBL" id="SHLC01000001">
    <property type="protein sequence ID" value="RZU66811.1"/>
    <property type="molecule type" value="Genomic_DNA"/>
</dbReference>
<name>A0A4Q8ARF2_9MICO</name>
<protein>
    <submittedName>
        <fullName evidence="1">Aldose 1-epimerase</fullName>
    </submittedName>
</protein>
<gene>
    <name evidence="1" type="ORF">EV379_3180</name>
</gene>
<dbReference type="InterPro" id="IPR014718">
    <property type="entry name" value="GH-type_carb-bd"/>
</dbReference>
<accession>A0A4Q8ARF2</accession>
<dbReference type="InterPro" id="IPR008183">
    <property type="entry name" value="Aldose_1/G6P_1-epimerase"/>
</dbReference>
<keyword evidence="2" id="KW-1185">Reference proteome</keyword>
<dbReference type="GO" id="GO:0005975">
    <property type="term" value="P:carbohydrate metabolic process"/>
    <property type="evidence" value="ECO:0007669"/>
    <property type="project" value="InterPro"/>
</dbReference>
<sequence>MFELTAGGHDGDGGARVRAVVSARGASLRALRVDGVELICSTLDPTPPLSAGTVLVPWPNRVDGASWVHDGRRLELDVTEQAAGNAIHGLLADHDYTLLERGESWLELAAPVAGHAGYPFELQTELRYELSQNGITATHRIRNSGDAPAPVALGVHPYLRVGDWPVDELRFSLPANAILPLDERHFPGERRSVRGAAESLRAGRRVAEIVSHACFTELERSDGRLHAELIAPDGRGARLWADPDFGYVQIYVTPDFPTDAGYTTAIAIEPMTAPPNALRSGEGLRWLAPGEAWELSWGIQAIQAL</sequence>
<dbReference type="CDD" id="cd09022">
    <property type="entry name" value="Aldose_epim_Ec_YihR"/>
    <property type="match status" value="1"/>
</dbReference>
<proteinExistence type="predicted"/>
<dbReference type="SUPFAM" id="SSF74650">
    <property type="entry name" value="Galactose mutarotase-like"/>
    <property type="match status" value="1"/>
</dbReference>
<dbReference type="RefSeq" id="WP_130506951.1">
    <property type="nucleotide sequence ID" value="NZ_SHLC01000001.1"/>
</dbReference>